<proteinExistence type="predicted"/>
<feature type="transmembrane region" description="Helical" evidence="1">
    <location>
        <begin position="184"/>
        <end position="202"/>
    </location>
</feature>
<protein>
    <submittedName>
        <fullName evidence="2">Uncharacterized protein</fullName>
    </submittedName>
</protein>
<keyword evidence="1" id="KW-0812">Transmembrane</keyword>
<dbReference type="AlphaFoldDB" id="A0A9P4LI94"/>
<keyword evidence="1" id="KW-1133">Transmembrane helix</keyword>
<dbReference type="OrthoDB" id="3746964at2759"/>
<evidence type="ECO:0000313" key="2">
    <source>
        <dbReference type="EMBL" id="KAF2026283.1"/>
    </source>
</evidence>
<dbReference type="EMBL" id="ML978246">
    <property type="protein sequence ID" value="KAF2026283.1"/>
    <property type="molecule type" value="Genomic_DNA"/>
</dbReference>
<keyword evidence="1" id="KW-0472">Membrane</keyword>
<feature type="transmembrane region" description="Helical" evidence="1">
    <location>
        <begin position="61"/>
        <end position="80"/>
    </location>
</feature>
<feature type="transmembrane region" description="Helical" evidence="1">
    <location>
        <begin position="100"/>
        <end position="121"/>
    </location>
</feature>
<reference evidence="2" key="1">
    <citation type="journal article" date="2020" name="Stud. Mycol.">
        <title>101 Dothideomycetes genomes: a test case for predicting lifestyles and emergence of pathogens.</title>
        <authorList>
            <person name="Haridas S."/>
            <person name="Albert R."/>
            <person name="Binder M."/>
            <person name="Bloem J."/>
            <person name="Labutti K."/>
            <person name="Salamov A."/>
            <person name="Andreopoulos B."/>
            <person name="Baker S."/>
            <person name="Barry K."/>
            <person name="Bills G."/>
            <person name="Bluhm B."/>
            <person name="Cannon C."/>
            <person name="Castanera R."/>
            <person name="Culley D."/>
            <person name="Daum C."/>
            <person name="Ezra D."/>
            <person name="Gonzalez J."/>
            <person name="Henrissat B."/>
            <person name="Kuo A."/>
            <person name="Liang C."/>
            <person name="Lipzen A."/>
            <person name="Lutzoni F."/>
            <person name="Magnuson J."/>
            <person name="Mondo S."/>
            <person name="Nolan M."/>
            <person name="Ohm R."/>
            <person name="Pangilinan J."/>
            <person name="Park H.-J."/>
            <person name="Ramirez L."/>
            <person name="Alfaro M."/>
            <person name="Sun H."/>
            <person name="Tritt A."/>
            <person name="Yoshinaga Y."/>
            <person name="Zwiers L.-H."/>
            <person name="Turgeon B."/>
            <person name="Goodwin S."/>
            <person name="Spatafora J."/>
            <person name="Crous P."/>
            <person name="Grigoriev I."/>
        </authorList>
    </citation>
    <scope>NUCLEOTIDE SEQUENCE</scope>
    <source>
        <strain evidence="2">CBS 110217</strain>
    </source>
</reference>
<accession>A0A9P4LI94</accession>
<gene>
    <name evidence="2" type="ORF">EK21DRAFT_103355</name>
</gene>
<sequence>MQYEKILRVALVPTIVFFLLSLVSLALTTHYWILGDWIVPRGVRIGTDYTIVYFKDNETDATVASACLNLSAAVMALIAWSTLRKPGMDTQFAAGKRRFWVLSVVVMTITGATAALASLILHFSAKGNDPFGCDSETLMMSGKKNTNKFCTREMASCNFLPKYLKGNDRDNAAIACNEAVVVKWLQLIIVFNALIVLALFSVQARMRRTTREFRAIDSLPKDY</sequence>
<organism evidence="2 3">
    <name type="scientific">Setomelanomma holmii</name>
    <dbReference type="NCBI Taxonomy" id="210430"/>
    <lineage>
        <taxon>Eukaryota</taxon>
        <taxon>Fungi</taxon>
        <taxon>Dikarya</taxon>
        <taxon>Ascomycota</taxon>
        <taxon>Pezizomycotina</taxon>
        <taxon>Dothideomycetes</taxon>
        <taxon>Pleosporomycetidae</taxon>
        <taxon>Pleosporales</taxon>
        <taxon>Pleosporineae</taxon>
        <taxon>Phaeosphaeriaceae</taxon>
        <taxon>Setomelanomma</taxon>
    </lineage>
</organism>
<evidence type="ECO:0000313" key="3">
    <source>
        <dbReference type="Proteomes" id="UP000799777"/>
    </source>
</evidence>
<feature type="transmembrane region" description="Helical" evidence="1">
    <location>
        <begin position="7"/>
        <end position="33"/>
    </location>
</feature>
<dbReference type="Proteomes" id="UP000799777">
    <property type="component" value="Unassembled WGS sequence"/>
</dbReference>
<comment type="caution">
    <text evidence="2">The sequence shown here is derived from an EMBL/GenBank/DDBJ whole genome shotgun (WGS) entry which is preliminary data.</text>
</comment>
<keyword evidence="3" id="KW-1185">Reference proteome</keyword>
<name>A0A9P4LI94_9PLEO</name>
<evidence type="ECO:0000256" key="1">
    <source>
        <dbReference type="SAM" id="Phobius"/>
    </source>
</evidence>